<comment type="similarity">
    <text evidence="1">Belongs to the prefoldin subunit alpha family.</text>
</comment>
<dbReference type="STRING" id="1965070.A0A3S3Q4N7"/>
<dbReference type="GO" id="GO:1990113">
    <property type="term" value="P:RNA polymerase I assembly"/>
    <property type="evidence" value="ECO:0007669"/>
    <property type="project" value="TreeGrafter"/>
</dbReference>
<dbReference type="EMBL" id="NCKU01006596">
    <property type="protein sequence ID" value="RWS03336.1"/>
    <property type="molecule type" value="Genomic_DNA"/>
</dbReference>
<keyword evidence="2" id="KW-0143">Chaperone</keyword>
<dbReference type="PANTHER" id="PTHR12674:SF2">
    <property type="entry name" value="PREFOLDIN SUBUNIT 5"/>
    <property type="match status" value="1"/>
</dbReference>
<dbReference type="GO" id="GO:0005737">
    <property type="term" value="C:cytoplasm"/>
    <property type="evidence" value="ECO:0007669"/>
    <property type="project" value="TreeGrafter"/>
</dbReference>
<dbReference type="EMBL" id="NCKU01004094">
    <property type="protein sequence ID" value="RWS06454.1"/>
    <property type="molecule type" value="Genomic_DNA"/>
</dbReference>
<dbReference type="GO" id="GO:0016272">
    <property type="term" value="C:prefoldin complex"/>
    <property type="evidence" value="ECO:0007669"/>
    <property type="project" value="InterPro"/>
</dbReference>
<dbReference type="Pfam" id="PF02996">
    <property type="entry name" value="Prefoldin"/>
    <property type="match status" value="1"/>
</dbReference>
<organism evidence="5 7">
    <name type="scientific">Dinothrombium tinctorium</name>
    <dbReference type="NCBI Taxonomy" id="1965070"/>
    <lineage>
        <taxon>Eukaryota</taxon>
        <taxon>Metazoa</taxon>
        <taxon>Ecdysozoa</taxon>
        <taxon>Arthropoda</taxon>
        <taxon>Chelicerata</taxon>
        <taxon>Arachnida</taxon>
        <taxon>Acari</taxon>
        <taxon>Acariformes</taxon>
        <taxon>Trombidiformes</taxon>
        <taxon>Prostigmata</taxon>
        <taxon>Anystina</taxon>
        <taxon>Parasitengona</taxon>
        <taxon>Trombidioidea</taxon>
        <taxon>Trombidiidae</taxon>
        <taxon>Dinothrombium</taxon>
    </lineage>
</organism>
<sequence length="154" mass="17508">MTPELNMLQLSSAKQQLDQEMELLASSIQQLQAAKSKYEESEQCVIAQKNVSENNEILVPLTGSMYVIGKVKDADKFMVDIGAGYYVEKNGSNTVEYFKRKVKFLNEQIEKYTKLLQEKIQMRDSVLEALQFRQQHLLAANSTNLDPAKLAQKS</sequence>
<dbReference type="GO" id="GO:1990114">
    <property type="term" value="P:RNA polymerase II core complex assembly"/>
    <property type="evidence" value="ECO:0007669"/>
    <property type="project" value="TreeGrafter"/>
</dbReference>
<dbReference type="GO" id="GO:0006457">
    <property type="term" value="P:protein folding"/>
    <property type="evidence" value="ECO:0007669"/>
    <property type="project" value="InterPro"/>
</dbReference>
<evidence type="ECO:0000256" key="3">
    <source>
        <dbReference type="SAM" id="Coils"/>
    </source>
</evidence>
<evidence type="ECO:0000313" key="4">
    <source>
        <dbReference type="EMBL" id="RWS03336.1"/>
    </source>
</evidence>
<name>A0A3S3Q4N7_9ACAR</name>
<dbReference type="NCBIfam" id="TIGR00293">
    <property type="entry name" value="prefoldin subunit alpha"/>
    <property type="match status" value="1"/>
</dbReference>
<reference evidence="5" key="2">
    <citation type="submission" date="2018-11" db="EMBL/GenBank/DDBJ databases">
        <title>Trombidioid mite genomics.</title>
        <authorList>
            <person name="Dong X."/>
        </authorList>
    </citation>
    <scope>NUCLEOTIDE SEQUENCE</scope>
    <source>
        <strain evidence="5">UoL-WK</strain>
    </source>
</reference>
<comment type="caution">
    <text evidence="5">The sequence shown here is derived from an EMBL/GenBank/DDBJ whole genome shotgun (WGS) entry which is preliminary data.</text>
</comment>
<dbReference type="CDD" id="cd23157">
    <property type="entry name" value="Prefoldin_5"/>
    <property type="match status" value="1"/>
</dbReference>
<evidence type="ECO:0000313" key="5">
    <source>
        <dbReference type="EMBL" id="RWS03337.1"/>
    </source>
</evidence>
<keyword evidence="7" id="KW-1185">Reference proteome</keyword>
<accession>A0A3S3Q4N7</accession>
<dbReference type="Proteomes" id="UP000285301">
    <property type="component" value="Unassembled WGS sequence"/>
</dbReference>
<protein>
    <submittedName>
        <fullName evidence="5">Prefoldin subunit 5-like protein</fullName>
    </submittedName>
</protein>
<dbReference type="InterPro" id="IPR004127">
    <property type="entry name" value="Prefoldin_subunit_alpha"/>
</dbReference>
<dbReference type="OrthoDB" id="10267474at2759"/>
<dbReference type="Gene3D" id="1.10.287.370">
    <property type="match status" value="1"/>
</dbReference>
<evidence type="ECO:0000313" key="6">
    <source>
        <dbReference type="EMBL" id="RWS06454.1"/>
    </source>
</evidence>
<dbReference type="AlphaFoldDB" id="A0A3S3Q4N7"/>
<gene>
    <name evidence="4" type="ORF">B4U79_02572</name>
    <name evidence="6" type="ORF">B4U79_06265</name>
    <name evidence="5" type="ORF">B4U79_06488</name>
</gene>
<dbReference type="EMBL" id="NCKU01006595">
    <property type="protein sequence ID" value="RWS03337.1"/>
    <property type="molecule type" value="Genomic_DNA"/>
</dbReference>
<dbReference type="PANTHER" id="PTHR12674">
    <property type="entry name" value="PREFOLDIN SUBUNIT 5"/>
    <property type="match status" value="1"/>
</dbReference>
<dbReference type="InterPro" id="IPR009053">
    <property type="entry name" value="Prefoldin"/>
</dbReference>
<dbReference type="GO" id="GO:1990115">
    <property type="term" value="P:RNA polymerase III assembly"/>
    <property type="evidence" value="ECO:0007669"/>
    <property type="project" value="TreeGrafter"/>
</dbReference>
<feature type="coiled-coil region" evidence="3">
    <location>
        <begin position="14"/>
        <end position="41"/>
    </location>
</feature>
<evidence type="ECO:0000256" key="2">
    <source>
        <dbReference type="ARBA" id="ARBA00023186"/>
    </source>
</evidence>
<keyword evidence="3" id="KW-0175">Coiled coil</keyword>
<evidence type="ECO:0000313" key="7">
    <source>
        <dbReference type="Proteomes" id="UP000285301"/>
    </source>
</evidence>
<dbReference type="FunFam" id="1.10.287.370:FF:000004">
    <property type="entry name" value="Probable prefoldin subunit 5"/>
    <property type="match status" value="1"/>
</dbReference>
<proteinExistence type="inferred from homology"/>
<reference evidence="5 7" key="1">
    <citation type="journal article" date="2018" name="Gigascience">
        <title>Genomes of trombidid mites reveal novel predicted allergens and laterally-transferred genes associated with secondary metabolism.</title>
        <authorList>
            <person name="Dong X."/>
            <person name="Chaisiri K."/>
            <person name="Xia D."/>
            <person name="Armstrong S.D."/>
            <person name="Fang Y."/>
            <person name="Donnelly M.J."/>
            <person name="Kadowaki T."/>
            <person name="McGarry J.W."/>
            <person name="Darby A.C."/>
            <person name="Makepeace B.L."/>
        </authorList>
    </citation>
    <scope>NUCLEOTIDE SEQUENCE [LARGE SCALE GENOMIC DNA]</scope>
    <source>
        <strain evidence="5">UoL-WK</strain>
    </source>
</reference>
<dbReference type="GO" id="GO:0051082">
    <property type="term" value="F:unfolded protein binding"/>
    <property type="evidence" value="ECO:0007669"/>
    <property type="project" value="InterPro"/>
</dbReference>
<evidence type="ECO:0000256" key="1">
    <source>
        <dbReference type="ARBA" id="ARBA00010048"/>
    </source>
</evidence>
<dbReference type="HAMAP" id="MF_00308">
    <property type="entry name" value="PfdA"/>
    <property type="match status" value="1"/>
</dbReference>
<dbReference type="InterPro" id="IPR011599">
    <property type="entry name" value="PFD_alpha_archaea"/>
</dbReference>
<dbReference type="SUPFAM" id="SSF46579">
    <property type="entry name" value="Prefoldin"/>
    <property type="match status" value="1"/>
</dbReference>